<comment type="caution">
    <text evidence="4">The sequence shown here is derived from an EMBL/GenBank/DDBJ whole genome shotgun (WGS) entry which is preliminary data.</text>
</comment>
<evidence type="ECO:0000259" key="3">
    <source>
        <dbReference type="PROSITE" id="PS50943"/>
    </source>
</evidence>
<dbReference type="InterPro" id="IPR001387">
    <property type="entry name" value="Cro/C1-type_HTH"/>
</dbReference>
<dbReference type="PANTHER" id="PTHR46558:SF11">
    <property type="entry name" value="HTH-TYPE TRANSCRIPTIONAL REGULATOR XRE"/>
    <property type="match status" value="1"/>
</dbReference>
<protein>
    <submittedName>
        <fullName evidence="4">Helix-turn-helix transcriptional regulator</fullName>
    </submittedName>
</protein>
<dbReference type="SUPFAM" id="SSF47413">
    <property type="entry name" value="lambda repressor-like DNA-binding domains"/>
    <property type="match status" value="1"/>
</dbReference>
<evidence type="ECO:0000256" key="1">
    <source>
        <dbReference type="ARBA" id="ARBA00023125"/>
    </source>
</evidence>
<reference evidence="4" key="1">
    <citation type="submission" date="2020-09" db="EMBL/GenBank/DDBJ databases">
        <title>Iningainema tapete sp. nov. (Scytonemataceae, Cyanobacteria) from greenhouses in central Florida (USA) produces two types of nodularin with biosynthetic potential for microcystin-LR and anabaenopeptins.</title>
        <authorList>
            <person name="Berthold D.E."/>
            <person name="Lefler F.W."/>
            <person name="Huang I.-S."/>
            <person name="Abdulla H."/>
            <person name="Zimba P.V."/>
            <person name="Laughinghouse H.D. IV."/>
        </authorList>
    </citation>
    <scope>NUCLEOTIDE SEQUENCE</scope>
    <source>
        <strain evidence="4">BLCCT55</strain>
    </source>
</reference>
<gene>
    <name evidence="4" type="ORF">ICL16_09225</name>
</gene>
<dbReference type="EMBL" id="JACXAE010000036">
    <property type="protein sequence ID" value="MBD2772254.1"/>
    <property type="molecule type" value="Genomic_DNA"/>
</dbReference>
<evidence type="ECO:0000256" key="2">
    <source>
        <dbReference type="SAM" id="MobiDB-lite"/>
    </source>
</evidence>
<keyword evidence="1" id="KW-0238">DNA-binding</keyword>
<dbReference type="PANTHER" id="PTHR46558">
    <property type="entry name" value="TRACRIPTIONAL REGULATORY PROTEIN-RELATED-RELATED"/>
    <property type="match status" value="1"/>
</dbReference>
<dbReference type="SMART" id="SM00530">
    <property type="entry name" value="HTH_XRE"/>
    <property type="match status" value="1"/>
</dbReference>
<accession>A0A8J6XC83</accession>
<dbReference type="CDD" id="cd00093">
    <property type="entry name" value="HTH_XRE"/>
    <property type="match status" value="1"/>
</dbReference>
<keyword evidence="5" id="KW-1185">Reference proteome</keyword>
<feature type="domain" description="HTH cro/C1-type" evidence="3">
    <location>
        <begin position="21"/>
        <end position="79"/>
    </location>
</feature>
<dbReference type="RefSeq" id="WP_190826583.1">
    <property type="nucleotide sequence ID" value="NZ_CAWPPI010000036.1"/>
</dbReference>
<proteinExistence type="predicted"/>
<name>A0A8J6XC83_9CYAN</name>
<dbReference type="GO" id="GO:0003677">
    <property type="term" value="F:DNA binding"/>
    <property type="evidence" value="ECO:0007669"/>
    <property type="project" value="UniProtKB-KW"/>
</dbReference>
<dbReference type="Proteomes" id="UP000629098">
    <property type="component" value="Unassembled WGS sequence"/>
</dbReference>
<evidence type="ECO:0000313" key="5">
    <source>
        <dbReference type="Proteomes" id="UP000629098"/>
    </source>
</evidence>
<dbReference type="AlphaFoldDB" id="A0A8J6XC83"/>
<evidence type="ECO:0000313" key="4">
    <source>
        <dbReference type="EMBL" id="MBD2772254.1"/>
    </source>
</evidence>
<dbReference type="PROSITE" id="PS50943">
    <property type="entry name" value="HTH_CROC1"/>
    <property type="match status" value="1"/>
</dbReference>
<feature type="region of interest" description="Disordered" evidence="2">
    <location>
        <begin position="117"/>
        <end position="141"/>
    </location>
</feature>
<dbReference type="InterPro" id="IPR010982">
    <property type="entry name" value="Lambda_DNA-bd_dom_sf"/>
</dbReference>
<dbReference type="Gene3D" id="1.10.260.40">
    <property type="entry name" value="lambda repressor-like DNA-binding domains"/>
    <property type="match status" value="1"/>
</dbReference>
<feature type="compositionally biased region" description="Basic and acidic residues" evidence="2">
    <location>
        <begin position="117"/>
        <end position="129"/>
    </location>
</feature>
<organism evidence="4 5">
    <name type="scientific">Iningainema tapete BLCC-T55</name>
    <dbReference type="NCBI Taxonomy" id="2748662"/>
    <lineage>
        <taxon>Bacteria</taxon>
        <taxon>Bacillati</taxon>
        <taxon>Cyanobacteriota</taxon>
        <taxon>Cyanophyceae</taxon>
        <taxon>Nostocales</taxon>
        <taxon>Scytonemataceae</taxon>
        <taxon>Iningainema tapete</taxon>
    </lineage>
</organism>
<dbReference type="Pfam" id="PF01381">
    <property type="entry name" value="HTH_3"/>
    <property type="match status" value="1"/>
</dbReference>
<sequence>MRKVAKSTKHMSLMEYIGERIRDLRTSYGGGKGLSQEAIAKELGTAANTISRWETATYRPTIEDLERLARFFGVSILTFFPPEEAPANDQLTALLRAAKQLSPEDLEELSKYAEFRKARSLHKQGDKPKPGRKRKKQDDTE</sequence>